<evidence type="ECO:0000313" key="2">
    <source>
        <dbReference type="EMBL" id="MBJ9691238.1"/>
    </source>
</evidence>
<evidence type="ECO:0000313" key="3">
    <source>
        <dbReference type="Proteomes" id="UP000808215"/>
    </source>
</evidence>
<organism evidence="2 3">
    <name type="scientific">Burkholderia vietnamiensis</name>
    <dbReference type="NCBI Taxonomy" id="60552"/>
    <lineage>
        <taxon>Bacteria</taxon>
        <taxon>Pseudomonadati</taxon>
        <taxon>Pseudomonadota</taxon>
        <taxon>Betaproteobacteria</taxon>
        <taxon>Burkholderiales</taxon>
        <taxon>Burkholderiaceae</taxon>
        <taxon>Burkholderia</taxon>
        <taxon>Burkholderia cepacia complex</taxon>
    </lineage>
</organism>
<dbReference type="NCBIfam" id="NF033537">
    <property type="entry name" value="lasso_biosyn_B2"/>
    <property type="match status" value="1"/>
</dbReference>
<comment type="caution">
    <text evidence="2">The sequence shown here is derived from an EMBL/GenBank/DDBJ whole genome shotgun (WGS) entry which is preliminary data.</text>
</comment>
<feature type="domain" description="Microcin J25-processing protein McjB C-terminal" evidence="1">
    <location>
        <begin position="92"/>
        <end position="200"/>
    </location>
</feature>
<sequence length="206" mass="23526">MHARDNRVHITWFDDQVIALDLKSDRYTVLSPTQSKKLETVSKYNLKNHGCNQPIPKHTGVPVNCWKLTPGQLRLGIPAFEWIKLLATLHQVHRISRENRMLGLIEAINNERTKIRPPQTSVSKEDLIASLNLACIAYIRKTKCLEWAATLIIAGYRYGFDFNLVIGVQNRPFFAHAWVESNGSVVGDHPDRRTQLAVIYEFPKNG</sequence>
<evidence type="ECO:0000259" key="1">
    <source>
        <dbReference type="Pfam" id="PF13471"/>
    </source>
</evidence>
<dbReference type="Proteomes" id="UP000808215">
    <property type="component" value="Unassembled WGS sequence"/>
</dbReference>
<dbReference type="Pfam" id="PF13471">
    <property type="entry name" value="Transglut_core3"/>
    <property type="match status" value="1"/>
</dbReference>
<name>A0ABS1B4P5_BURVI</name>
<keyword evidence="3" id="KW-1185">Reference proteome</keyword>
<dbReference type="InterPro" id="IPR032708">
    <property type="entry name" value="McjB_C"/>
</dbReference>
<dbReference type="InterPro" id="IPR053521">
    <property type="entry name" value="McjB-like"/>
</dbReference>
<dbReference type="EMBL" id="JADVKH010000125">
    <property type="protein sequence ID" value="MBJ9691238.1"/>
    <property type="molecule type" value="Genomic_DNA"/>
</dbReference>
<gene>
    <name evidence="2" type="ORF">I5589_29615</name>
</gene>
<protein>
    <submittedName>
        <fullName evidence="2">Lasso peptide biosynthesis B2 protein</fullName>
    </submittedName>
</protein>
<accession>A0ABS1B4P5</accession>
<proteinExistence type="predicted"/>
<dbReference type="RefSeq" id="WP_200092513.1">
    <property type="nucleotide sequence ID" value="NZ_CP085995.1"/>
</dbReference>
<reference evidence="2 3" key="1">
    <citation type="submission" date="2020-11" db="EMBL/GenBank/DDBJ databases">
        <title>Enhanced detection system for hospital associated transmission using whole genome sequencing surveillance.</title>
        <authorList>
            <person name="Harrison L.H."/>
            <person name="Van Tyne D."/>
            <person name="Marsh J.W."/>
            <person name="Griffith M.P."/>
            <person name="Snyder D.J."/>
            <person name="Cooper V.S."/>
            <person name="Mustapha M."/>
        </authorList>
    </citation>
    <scope>NUCLEOTIDE SEQUENCE [LARGE SCALE GENOMIC DNA]</scope>
    <source>
        <strain evidence="2 3">BC00020</strain>
    </source>
</reference>